<evidence type="ECO:0000256" key="4">
    <source>
        <dbReference type="ARBA" id="ARBA00023110"/>
    </source>
</evidence>
<comment type="function">
    <text evidence="6">PPIases accelerate the folding of proteins. It catalyzes the cis-trans isomerization of proline imidic peptide bonds in oligopeptides.</text>
</comment>
<dbReference type="SUPFAM" id="SSF50891">
    <property type="entry name" value="Cyclophilin-like"/>
    <property type="match status" value="1"/>
</dbReference>
<dbReference type="Gene3D" id="2.40.100.10">
    <property type="entry name" value="Cyclophilin-like"/>
    <property type="match status" value="1"/>
</dbReference>
<feature type="domain" description="PPIase cyclophilin-type" evidence="8">
    <location>
        <begin position="10"/>
        <end position="153"/>
    </location>
</feature>
<dbReference type="EMBL" id="GBEZ01005247">
    <property type="protein sequence ID" value="JAC80036.1"/>
    <property type="molecule type" value="Transcribed_RNA"/>
</dbReference>
<reference evidence="9" key="1">
    <citation type="submission" date="2014-05" db="EMBL/GenBank/DDBJ databases">
        <title>The transcriptome of the halophilic microalga Tetraselmis sp. GSL018 isolated from the Great Salt Lake, Utah.</title>
        <authorList>
            <person name="Jinkerson R.E."/>
            <person name="D'Adamo S."/>
            <person name="Posewitz M.C."/>
        </authorList>
    </citation>
    <scope>NUCLEOTIDE SEQUENCE</scope>
    <source>
        <strain evidence="9">GSL018</strain>
    </source>
</reference>
<evidence type="ECO:0000256" key="5">
    <source>
        <dbReference type="ARBA" id="ARBA00023235"/>
    </source>
</evidence>
<evidence type="ECO:0000256" key="3">
    <source>
        <dbReference type="ARBA" id="ARBA00022737"/>
    </source>
</evidence>
<keyword evidence="2" id="KW-0853">WD repeat</keyword>
<keyword evidence="3" id="KW-0677">Repeat</keyword>
<dbReference type="InterPro" id="IPR029000">
    <property type="entry name" value="Cyclophilin-like_dom_sf"/>
</dbReference>
<keyword evidence="4 6" id="KW-0697">Rotamase</keyword>
<evidence type="ECO:0000256" key="1">
    <source>
        <dbReference type="ARBA" id="ARBA00000971"/>
    </source>
</evidence>
<protein>
    <recommendedName>
        <fullName evidence="6">Peptidyl-prolyl cis-trans isomerase</fullName>
        <shortName evidence="6">PPIase</shortName>
        <ecNumber evidence="6">5.2.1.8</ecNumber>
    </recommendedName>
</protein>
<name>A0A061SB90_9CHLO</name>
<organism evidence="9">
    <name type="scientific">Tetraselmis sp. GSL018</name>
    <dbReference type="NCBI Taxonomy" id="582737"/>
    <lineage>
        <taxon>Eukaryota</taxon>
        <taxon>Viridiplantae</taxon>
        <taxon>Chlorophyta</taxon>
        <taxon>core chlorophytes</taxon>
        <taxon>Chlorodendrophyceae</taxon>
        <taxon>Chlorodendrales</taxon>
        <taxon>Chlorodendraceae</taxon>
        <taxon>Tetraselmis</taxon>
    </lineage>
</organism>
<dbReference type="InterPro" id="IPR044666">
    <property type="entry name" value="Cyclophilin_A-like"/>
</dbReference>
<dbReference type="GO" id="GO:0071013">
    <property type="term" value="C:catalytic step 2 spliceosome"/>
    <property type="evidence" value="ECO:0007669"/>
    <property type="project" value="TreeGrafter"/>
</dbReference>
<dbReference type="GO" id="GO:0003755">
    <property type="term" value="F:peptidyl-prolyl cis-trans isomerase activity"/>
    <property type="evidence" value="ECO:0007669"/>
    <property type="project" value="UniProtKB-UniRule"/>
</dbReference>
<proteinExistence type="inferred from homology"/>
<dbReference type="AlphaFoldDB" id="A0A061SB90"/>
<evidence type="ECO:0000259" key="8">
    <source>
        <dbReference type="PROSITE" id="PS50072"/>
    </source>
</evidence>
<evidence type="ECO:0000256" key="2">
    <source>
        <dbReference type="ARBA" id="ARBA00022574"/>
    </source>
</evidence>
<evidence type="ECO:0000313" key="9">
    <source>
        <dbReference type="EMBL" id="JAC80036.1"/>
    </source>
</evidence>
<evidence type="ECO:0000256" key="7">
    <source>
        <dbReference type="SAM" id="MobiDB-lite"/>
    </source>
</evidence>
<feature type="region of interest" description="Disordered" evidence="7">
    <location>
        <begin position="160"/>
        <end position="193"/>
    </location>
</feature>
<dbReference type="InterPro" id="IPR002130">
    <property type="entry name" value="Cyclophilin-type_PPIase_dom"/>
</dbReference>
<dbReference type="PANTHER" id="PTHR45625:SF12">
    <property type="entry name" value="PEPTIDYL-PROLYL CIS-TRANS ISOMERASE"/>
    <property type="match status" value="1"/>
</dbReference>
<accession>A0A061SB90</accession>
<dbReference type="EC" id="5.2.1.8" evidence="6"/>
<gene>
    <name evidence="9" type="ORF">TSPGSL018_11212</name>
</gene>
<sequence length="193" mass="21299">MSVELITSHGDIKIELYTRECPRTCRNFLELAKSGYYDGVLIHRVIRDFMIQTGDPRGDGTGGESIYGPTFEDEVVAKLSHDREGVLSMANAGRNTNSSQFFITASACQQLDGKHTIFGRVLEGIQAVRDIQAVKVDKGNRPKTPVKLFSVSVLHDPWDGQPLPPGCKIPEKPLLSRAKSSGKKKRSEQCALQ</sequence>
<dbReference type="Pfam" id="PF00160">
    <property type="entry name" value="Pro_isomerase"/>
    <property type="match status" value="1"/>
</dbReference>
<dbReference type="FunFam" id="2.40.100.10:FF:000003">
    <property type="entry name" value="Peptidylprolyl isomerase domain and WD repeat-containing 1"/>
    <property type="match status" value="1"/>
</dbReference>
<evidence type="ECO:0000256" key="6">
    <source>
        <dbReference type="RuleBase" id="RU363019"/>
    </source>
</evidence>
<comment type="similarity">
    <text evidence="6">Belongs to the cyclophilin-type PPIase family.</text>
</comment>
<keyword evidence="5 6" id="KW-0413">Isomerase</keyword>
<comment type="catalytic activity">
    <reaction evidence="1 6">
        <text>[protein]-peptidylproline (omega=180) = [protein]-peptidylproline (omega=0)</text>
        <dbReference type="Rhea" id="RHEA:16237"/>
        <dbReference type="Rhea" id="RHEA-COMP:10747"/>
        <dbReference type="Rhea" id="RHEA-COMP:10748"/>
        <dbReference type="ChEBI" id="CHEBI:83833"/>
        <dbReference type="ChEBI" id="CHEBI:83834"/>
        <dbReference type="EC" id="5.2.1.8"/>
    </reaction>
</comment>
<dbReference type="PANTHER" id="PTHR45625">
    <property type="entry name" value="PEPTIDYL-PROLYL CIS-TRANS ISOMERASE-RELATED"/>
    <property type="match status" value="1"/>
</dbReference>
<dbReference type="PRINTS" id="PR00153">
    <property type="entry name" value="CSAPPISMRASE"/>
</dbReference>
<dbReference type="PROSITE" id="PS50072">
    <property type="entry name" value="CSA_PPIASE_2"/>
    <property type="match status" value="1"/>
</dbReference>